<dbReference type="EnsemblMetazoa" id="Aqu2.1.18031_001">
    <property type="protein sequence ID" value="Aqu2.1.18031_001"/>
    <property type="gene ID" value="Aqu2.1.18031"/>
</dbReference>
<sequence>MVSNLNLAYLHMRLADIFDTDKWFGSKNILFVGDLIQLPSVNGRAELKKISNKLVKTRLGVKNAVNIWKETVEYDELTINE</sequence>
<reference evidence="1" key="1">
    <citation type="submission" date="2017-05" db="UniProtKB">
        <authorList>
            <consortium name="EnsemblMetazoa"/>
        </authorList>
    </citation>
    <scope>IDENTIFICATION</scope>
</reference>
<organism evidence="1">
    <name type="scientific">Amphimedon queenslandica</name>
    <name type="common">Sponge</name>
    <dbReference type="NCBI Taxonomy" id="400682"/>
    <lineage>
        <taxon>Eukaryota</taxon>
        <taxon>Metazoa</taxon>
        <taxon>Porifera</taxon>
        <taxon>Demospongiae</taxon>
        <taxon>Heteroscleromorpha</taxon>
        <taxon>Haplosclerida</taxon>
        <taxon>Niphatidae</taxon>
        <taxon>Amphimedon</taxon>
    </lineage>
</organism>
<dbReference type="AlphaFoldDB" id="A0A1X7TSR3"/>
<protein>
    <recommendedName>
        <fullName evidence="2">ATP-dependent DNA helicase</fullName>
    </recommendedName>
</protein>
<evidence type="ECO:0000313" key="1">
    <source>
        <dbReference type="EnsemblMetazoa" id="Aqu2.1.18031_001"/>
    </source>
</evidence>
<evidence type="ECO:0008006" key="2">
    <source>
        <dbReference type="Google" id="ProtNLM"/>
    </source>
</evidence>
<dbReference type="eggNOG" id="KOG0987">
    <property type="taxonomic scope" value="Eukaryota"/>
</dbReference>
<dbReference type="InParanoid" id="A0A1X7TSR3"/>
<accession>A0A1X7TSR3</accession>
<proteinExistence type="predicted"/>
<name>A0A1X7TSR3_AMPQE</name>